<comment type="caution">
    <text evidence="2">The sequence shown here is derived from an EMBL/GenBank/DDBJ whole genome shotgun (WGS) entry which is preliminary data.</text>
</comment>
<sequence>VEVKFLLDRFVAGRSAHGHILCDQSENIIKLQKKIFFYSRKHLQLNIFINHPVHPSAISRTTKPFNTHKSATKTSTSSHPKPSEQSLNTTKKRVRLPTNSPTSAKEVLKMAKTDNDNEEDMDQEQGTNLLQYSDPIKLKQEIDKYLKDVTIEKAFINRYTGQLCIITSDEASITKITSFTWPKKAFGAQITPTTNKKKIFYMAIHGIHASTDVDSLKIENCTLKRIFKKSTKQPTNTIQITTDDESTYSRLLKEEFPPGPSIPNQYNVTTALRLDTHK</sequence>
<dbReference type="Proteomes" id="UP000276133">
    <property type="component" value="Unassembled WGS sequence"/>
</dbReference>
<feature type="compositionally biased region" description="Low complexity" evidence="1">
    <location>
        <begin position="67"/>
        <end position="80"/>
    </location>
</feature>
<evidence type="ECO:0000313" key="3">
    <source>
        <dbReference type="Proteomes" id="UP000276133"/>
    </source>
</evidence>
<evidence type="ECO:0000256" key="1">
    <source>
        <dbReference type="SAM" id="MobiDB-lite"/>
    </source>
</evidence>
<name>A0A3M7SPE7_BRAPC</name>
<proteinExistence type="predicted"/>
<feature type="region of interest" description="Disordered" evidence="1">
    <location>
        <begin position="58"/>
        <end position="106"/>
    </location>
</feature>
<evidence type="ECO:0000313" key="2">
    <source>
        <dbReference type="EMBL" id="RNA37683.1"/>
    </source>
</evidence>
<dbReference type="EMBL" id="REGN01001005">
    <property type="protein sequence ID" value="RNA37683.1"/>
    <property type="molecule type" value="Genomic_DNA"/>
</dbReference>
<accession>A0A3M7SPE7</accession>
<reference evidence="2 3" key="1">
    <citation type="journal article" date="2018" name="Sci. Rep.">
        <title>Genomic signatures of local adaptation to the degree of environmental predictability in rotifers.</title>
        <authorList>
            <person name="Franch-Gras L."/>
            <person name="Hahn C."/>
            <person name="Garcia-Roger E.M."/>
            <person name="Carmona M.J."/>
            <person name="Serra M."/>
            <person name="Gomez A."/>
        </authorList>
    </citation>
    <scope>NUCLEOTIDE SEQUENCE [LARGE SCALE GENOMIC DNA]</scope>
    <source>
        <strain evidence="2">HYR1</strain>
    </source>
</reference>
<dbReference type="AlphaFoldDB" id="A0A3M7SPE7"/>
<feature type="non-terminal residue" evidence="2">
    <location>
        <position position="1"/>
    </location>
</feature>
<keyword evidence="3" id="KW-1185">Reference proteome</keyword>
<organism evidence="2 3">
    <name type="scientific">Brachionus plicatilis</name>
    <name type="common">Marine rotifer</name>
    <name type="synonym">Brachionus muelleri</name>
    <dbReference type="NCBI Taxonomy" id="10195"/>
    <lineage>
        <taxon>Eukaryota</taxon>
        <taxon>Metazoa</taxon>
        <taxon>Spiralia</taxon>
        <taxon>Gnathifera</taxon>
        <taxon>Rotifera</taxon>
        <taxon>Eurotatoria</taxon>
        <taxon>Monogononta</taxon>
        <taxon>Pseudotrocha</taxon>
        <taxon>Ploima</taxon>
        <taxon>Brachionidae</taxon>
        <taxon>Brachionus</taxon>
    </lineage>
</organism>
<gene>
    <name evidence="2" type="ORF">BpHYR1_040848</name>
</gene>
<protein>
    <submittedName>
        <fullName evidence="2">Uncharacterized protein</fullName>
    </submittedName>
</protein>